<name>A0ABY4S452_AQUTE</name>
<evidence type="ECO:0008006" key="4">
    <source>
        <dbReference type="Google" id="ProtNLM"/>
    </source>
</evidence>
<gene>
    <name evidence="2" type="ORF">MW290_11240</name>
</gene>
<sequence>MAAGKSEVVSVRVEPPIKAALQAAAEREMRSAANMLEVMVIAYCRSHGYPLTGVPAEALPHATTGSLSSPDTKTKRSRA</sequence>
<proteinExistence type="predicted"/>
<reference evidence="2" key="1">
    <citation type="submission" date="2022-05" db="EMBL/GenBank/DDBJ databases">
        <title>An RpoN-dependent PEP-CTERM gene is involved in floc formation of an Aquincola tertiaricarbonis strain.</title>
        <authorList>
            <person name="Qiu D."/>
            <person name="Xia M."/>
        </authorList>
    </citation>
    <scope>NUCLEOTIDE SEQUENCE</scope>
    <source>
        <strain evidence="2">RN12</strain>
    </source>
</reference>
<evidence type="ECO:0000313" key="3">
    <source>
        <dbReference type="Proteomes" id="UP001056201"/>
    </source>
</evidence>
<evidence type="ECO:0000256" key="1">
    <source>
        <dbReference type="SAM" id="MobiDB-lite"/>
    </source>
</evidence>
<dbReference type="RefSeq" id="WP_250194746.1">
    <property type="nucleotide sequence ID" value="NZ_CP097635.1"/>
</dbReference>
<feature type="region of interest" description="Disordered" evidence="1">
    <location>
        <begin position="57"/>
        <end position="79"/>
    </location>
</feature>
<accession>A0ABY4S452</accession>
<dbReference type="EMBL" id="CP097635">
    <property type="protein sequence ID" value="URI06483.1"/>
    <property type="molecule type" value="Genomic_DNA"/>
</dbReference>
<organism evidence="2 3">
    <name type="scientific">Aquincola tertiaricarbonis</name>
    <dbReference type="NCBI Taxonomy" id="391953"/>
    <lineage>
        <taxon>Bacteria</taxon>
        <taxon>Pseudomonadati</taxon>
        <taxon>Pseudomonadota</taxon>
        <taxon>Betaproteobacteria</taxon>
        <taxon>Burkholderiales</taxon>
        <taxon>Sphaerotilaceae</taxon>
        <taxon>Aquincola</taxon>
    </lineage>
</organism>
<evidence type="ECO:0000313" key="2">
    <source>
        <dbReference type="EMBL" id="URI06483.1"/>
    </source>
</evidence>
<keyword evidence="3" id="KW-1185">Reference proteome</keyword>
<protein>
    <recommendedName>
        <fullName evidence="4">CopG-like ribbon-helix-helix domain-containing protein</fullName>
    </recommendedName>
</protein>
<dbReference type="Proteomes" id="UP001056201">
    <property type="component" value="Chromosome 1"/>
</dbReference>